<protein>
    <submittedName>
        <fullName evidence="2">Transcriptional regulator</fullName>
    </submittedName>
</protein>
<keyword evidence="1" id="KW-0812">Transmembrane</keyword>
<dbReference type="Pfam" id="PF04246">
    <property type="entry name" value="RseC_MucC"/>
    <property type="match status" value="1"/>
</dbReference>
<evidence type="ECO:0000256" key="1">
    <source>
        <dbReference type="SAM" id="Phobius"/>
    </source>
</evidence>
<reference evidence="2 3" key="1">
    <citation type="submission" date="2018-08" db="EMBL/GenBank/DDBJ databases">
        <title>Salinimonas sediminis sp. nov., a piezophilic bacterium isolated from a deep-sea sediment sample from the New Britain Trench.</title>
        <authorList>
            <person name="Cao J."/>
        </authorList>
    </citation>
    <scope>NUCLEOTIDE SEQUENCE [LARGE SCALE GENOMIC DNA]</scope>
    <source>
        <strain evidence="2 3">N102</strain>
    </source>
</reference>
<feature type="transmembrane region" description="Helical" evidence="1">
    <location>
        <begin position="80"/>
        <end position="103"/>
    </location>
</feature>
<dbReference type="PANTHER" id="PTHR35867">
    <property type="entry name" value="PROTEIN RSEC"/>
    <property type="match status" value="1"/>
</dbReference>
<feature type="transmembrane region" description="Helical" evidence="1">
    <location>
        <begin position="109"/>
        <end position="130"/>
    </location>
</feature>
<keyword evidence="1" id="KW-1133">Transmembrane helix</keyword>
<dbReference type="InterPro" id="IPR007359">
    <property type="entry name" value="SigmaE_reg_RseC_MucC"/>
</dbReference>
<keyword evidence="3" id="KW-1185">Reference proteome</keyword>
<evidence type="ECO:0000313" key="3">
    <source>
        <dbReference type="Proteomes" id="UP000262073"/>
    </source>
</evidence>
<keyword evidence="1" id="KW-0472">Membrane</keyword>
<dbReference type="RefSeq" id="WP_108566050.1">
    <property type="nucleotide sequence ID" value="NZ_CP031769.1"/>
</dbReference>
<organism evidence="2 3">
    <name type="scientific">Salinimonas sediminis</name>
    <dbReference type="NCBI Taxonomy" id="2303538"/>
    <lineage>
        <taxon>Bacteria</taxon>
        <taxon>Pseudomonadati</taxon>
        <taxon>Pseudomonadota</taxon>
        <taxon>Gammaproteobacteria</taxon>
        <taxon>Alteromonadales</taxon>
        <taxon>Alteromonadaceae</taxon>
        <taxon>Alteromonas/Salinimonas group</taxon>
        <taxon>Salinimonas</taxon>
    </lineage>
</organism>
<dbReference type="KEGG" id="salm:D0Y50_13105"/>
<dbReference type="EMBL" id="CP031769">
    <property type="protein sequence ID" value="AXR07205.1"/>
    <property type="molecule type" value="Genomic_DNA"/>
</dbReference>
<evidence type="ECO:0000313" key="2">
    <source>
        <dbReference type="EMBL" id="AXR07205.1"/>
    </source>
</evidence>
<name>A0A346NNU8_9ALTE</name>
<dbReference type="AlphaFoldDB" id="A0A346NNU8"/>
<dbReference type="PIRSF" id="PIRSF004923">
    <property type="entry name" value="RseC"/>
    <property type="match status" value="1"/>
</dbReference>
<dbReference type="OrthoDB" id="9795854at2"/>
<dbReference type="InterPro" id="IPR026268">
    <property type="entry name" value="RseC"/>
</dbReference>
<proteinExistence type="predicted"/>
<accession>A0A346NNU8</accession>
<gene>
    <name evidence="2" type="ORF">D0Y50_13105</name>
</gene>
<dbReference type="Proteomes" id="UP000262073">
    <property type="component" value="Chromosome"/>
</dbReference>
<sequence>MITETATVIAVNNDIVTVEAAIKSTCSTCQAQQDCGSGVISRAIAPKVQQLDIATPMSVKVGDTVSVGIPEAGLLSASMWLYLAPLILFVVSAGLLTEAVQWLSWGHELMVVAGAGLITLAGFVGISGHLKKVDKSRFKPVILAVLSPAAQAHPAV</sequence>
<dbReference type="PANTHER" id="PTHR35867:SF1">
    <property type="entry name" value="PROTEIN RSEC"/>
    <property type="match status" value="1"/>
</dbReference>